<name>A0A811URK9_CERCA</name>
<evidence type="ECO:0000313" key="2">
    <source>
        <dbReference type="Proteomes" id="UP000606786"/>
    </source>
</evidence>
<sequence>MEKSPTISNINNQEANIPLTPVEEFPLKNFTKVLYSMDLITCNMLMVACVHVEKAYGAVDVNTLPSDWPKVVHSYIQSVKGKATLQKTMTTVYSSKLQMQIAYTK</sequence>
<evidence type="ECO:0000313" key="1">
    <source>
        <dbReference type="EMBL" id="CAD7001570.1"/>
    </source>
</evidence>
<comment type="caution">
    <text evidence="1">The sequence shown here is derived from an EMBL/GenBank/DDBJ whole genome shotgun (WGS) entry which is preliminary data.</text>
</comment>
<reference evidence="1" key="1">
    <citation type="submission" date="2020-11" db="EMBL/GenBank/DDBJ databases">
        <authorList>
            <person name="Whitehead M."/>
        </authorList>
    </citation>
    <scope>NUCLEOTIDE SEQUENCE</scope>
    <source>
        <strain evidence="1">EGII</strain>
    </source>
</reference>
<protein>
    <submittedName>
        <fullName evidence="1">(Mediterranean fruit fly) hypothetical protein</fullName>
    </submittedName>
</protein>
<keyword evidence="2" id="KW-1185">Reference proteome</keyword>
<organism evidence="1 2">
    <name type="scientific">Ceratitis capitata</name>
    <name type="common">Mediterranean fruit fly</name>
    <name type="synonym">Tephritis capitata</name>
    <dbReference type="NCBI Taxonomy" id="7213"/>
    <lineage>
        <taxon>Eukaryota</taxon>
        <taxon>Metazoa</taxon>
        <taxon>Ecdysozoa</taxon>
        <taxon>Arthropoda</taxon>
        <taxon>Hexapoda</taxon>
        <taxon>Insecta</taxon>
        <taxon>Pterygota</taxon>
        <taxon>Neoptera</taxon>
        <taxon>Endopterygota</taxon>
        <taxon>Diptera</taxon>
        <taxon>Brachycera</taxon>
        <taxon>Muscomorpha</taxon>
        <taxon>Tephritoidea</taxon>
        <taxon>Tephritidae</taxon>
        <taxon>Ceratitis</taxon>
        <taxon>Ceratitis</taxon>
    </lineage>
</organism>
<dbReference type="AlphaFoldDB" id="A0A811URK9"/>
<dbReference type="EMBL" id="CAJHJT010000023">
    <property type="protein sequence ID" value="CAD7001570.1"/>
    <property type="molecule type" value="Genomic_DNA"/>
</dbReference>
<dbReference type="Proteomes" id="UP000606786">
    <property type="component" value="Unassembled WGS sequence"/>
</dbReference>
<gene>
    <name evidence="1" type="ORF">CCAP1982_LOCUS10064</name>
</gene>
<proteinExistence type="predicted"/>
<accession>A0A811URK9</accession>